<dbReference type="Pfam" id="PF09902">
    <property type="entry name" value="DUF2129"/>
    <property type="match status" value="1"/>
</dbReference>
<name>A0ABR5TLV3_9BACL</name>
<comment type="caution">
    <text evidence="2">The sequence shown here is derived from an EMBL/GenBank/DDBJ whole genome shotgun (WGS) entry which is preliminary data.</text>
</comment>
<evidence type="ECO:0000256" key="1">
    <source>
        <dbReference type="ARBA" id="ARBA00022490"/>
    </source>
</evidence>
<keyword evidence="1" id="KW-0963">Cytoplasm</keyword>
<evidence type="ECO:0000313" key="3">
    <source>
        <dbReference type="Proteomes" id="UP000070467"/>
    </source>
</evidence>
<keyword evidence="3" id="KW-1185">Reference proteome</keyword>
<dbReference type="InterPro" id="IPR016979">
    <property type="entry name" value="DUF2129"/>
</dbReference>
<gene>
    <name evidence="2" type="ORF">HMPREF1871_00691</name>
</gene>
<reference evidence="2 3" key="1">
    <citation type="submission" date="2016-01" db="EMBL/GenBank/DDBJ databases">
        <authorList>
            <person name="Mitreva M."/>
            <person name="Pepin K.H."/>
            <person name="Mihindukulasuriya K.A."/>
            <person name="Fulton R."/>
            <person name="Fronick C."/>
            <person name="O'Laughlin M."/>
            <person name="Miner T."/>
            <person name="Herter B."/>
            <person name="Rosa B.A."/>
            <person name="Cordes M."/>
            <person name="Tomlinson C."/>
            <person name="Wollam A."/>
            <person name="Palsikar V.B."/>
            <person name="Mardis E.R."/>
            <person name="Wilson R.K."/>
        </authorList>
    </citation>
    <scope>NUCLEOTIDE SEQUENCE [LARGE SCALE GENOMIC DNA]</scope>
    <source>
        <strain evidence="2 3">KA00071</strain>
    </source>
</reference>
<organism evidence="2 3">
    <name type="scientific">Gemelliphila asaccharolytica</name>
    <dbReference type="NCBI Taxonomy" id="502393"/>
    <lineage>
        <taxon>Bacteria</taxon>
        <taxon>Bacillati</taxon>
        <taxon>Bacillota</taxon>
        <taxon>Bacilli</taxon>
        <taxon>Bacillales</taxon>
        <taxon>Gemellaceae</taxon>
        <taxon>Gemelliphila</taxon>
    </lineage>
</organism>
<dbReference type="RefSeq" id="WP_066130059.1">
    <property type="nucleotide sequence ID" value="NZ_KQ959874.1"/>
</dbReference>
<dbReference type="EMBL" id="LSDB01000023">
    <property type="protein sequence ID" value="KXB58025.1"/>
    <property type="molecule type" value="Genomic_DNA"/>
</dbReference>
<sequence length="79" mass="9601">MNLFLKKRKGLYIYFKHTKDINKLKKYGNIIVCSAKNRYLYMYTDEDKIDDVIYELSNKRYINKLIKSELAELYSSFDK</sequence>
<evidence type="ECO:0000313" key="2">
    <source>
        <dbReference type="EMBL" id="KXB58025.1"/>
    </source>
</evidence>
<protein>
    <recommendedName>
        <fullName evidence="4">DUF2129 domain-containing protein</fullName>
    </recommendedName>
</protein>
<evidence type="ECO:0008006" key="4">
    <source>
        <dbReference type="Google" id="ProtNLM"/>
    </source>
</evidence>
<accession>A0ABR5TLV3</accession>
<dbReference type="Proteomes" id="UP000070467">
    <property type="component" value="Unassembled WGS sequence"/>
</dbReference>
<proteinExistence type="predicted"/>